<dbReference type="HOGENOM" id="CLU_2213444_0_0_1"/>
<dbReference type="EMBL" id="KI393256">
    <property type="protein sequence ID" value="ERN08635.1"/>
    <property type="molecule type" value="Genomic_DNA"/>
</dbReference>
<evidence type="ECO:0000313" key="1">
    <source>
        <dbReference type="EMBL" id="ERN08635.1"/>
    </source>
</evidence>
<dbReference type="Gramene" id="ERN08635">
    <property type="protein sequence ID" value="ERN08635"/>
    <property type="gene ID" value="AMTR_s00017p00193750"/>
</dbReference>
<name>W1PN81_AMBTC</name>
<gene>
    <name evidence="1" type="ORF">AMTR_s00017p00193750</name>
</gene>
<keyword evidence="2" id="KW-1185">Reference proteome</keyword>
<protein>
    <submittedName>
        <fullName evidence="1">Uncharacterized protein</fullName>
    </submittedName>
</protein>
<sequence>MGNRGYGGNDLCVRRRTNMQPFQVTHRGWATIRRGDWKPRVKVINYLPIEKRRSKRLVPSVKIATIGPLRDASTQGSTTSFCPPRRGAILDILTAQMRCHSSTFISF</sequence>
<organism evidence="1 2">
    <name type="scientific">Amborella trichopoda</name>
    <dbReference type="NCBI Taxonomy" id="13333"/>
    <lineage>
        <taxon>Eukaryota</taxon>
        <taxon>Viridiplantae</taxon>
        <taxon>Streptophyta</taxon>
        <taxon>Embryophyta</taxon>
        <taxon>Tracheophyta</taxon>
        <taxon>Spermatophyta</taxon>
        <taxon>Magnoliopsida</taxon>
        <taxon>Amborellales</taxon>
        <taxon>Amborellaceae</taxon>
        <taxon>Amborella</taxon>
    </lineage>
</organism>
<proteinExistence type="predicted"/>
<evidence type="ECO:0000313" key="2">
    <source>
        <dbReference type="Proteomes" id="UP000017836"/>
    </source>
</evidence>
<dbReference type="Proteomes" id="UP000017836">
    <property type="component" value="Unassembled WGS sequence"/>
</dbReference>
<dbReference type="AlphaFoldDB" id="W1PN81"/>
<accession>W1PN81</accession>
<reference evidence="2" key="1">
    <citation type="journal article" date="2013" name="Science">
        <title>The Amborella genome and the evolution of flowering plants.</title>
        <authorList>
            <consortium name="Amborella Genome Project"/>
        </authorList>
    </citation>
    <scope>NUCLEOTIDE SEQUENCE [LARGE SCALE GENOMIC DNA]</scope>
</reference>